<evidence type="ECO:0000313" key="2">
    <source>
        <dbReference type="Proteomes" id="UP001428341"/>
    </source>
</evidence>
<proteinExistence type="predicted"/>
<dbReference type="AlphaFoldDB" id="A0AAP0LSN7"/>
<evidence type="ECO:0000313" key="1">
    <source>
        <dbReference type="EMBL" id="KAK9183377.1"/>
    </source>
</evidence>
<dbReference type="Proteomes" id="UP001428341">
    <property type="component" value="Unassembled WGS sequence"/>
</dbReference>
<accession>A0AAP0LSN7</accession>
<reference evidence="1 2" key="1">
    <citation type="submission" date="2024-05" db="EMBL/GenBank/DDBJ databases">
        <title>Haplotype-resolved chromosome-level genome assembly of Huyou (Citrus changshanensis).</title>
        <authorList>
            <person name="Miao C."/>
            <person name="Chen W."/>
            <person name="Wu Y."/>
            <person name="Wang L."/>
            <person name="Zhao S."/>
            <person name="Grierson D."/>
            <person name="Xu C."/>
            <person name="Chen K."/>
        </authorList>
    </citation>
    <scope>NUCLEOTIDE SEQUENCE [LARGE SCALE GENOMIC DNA]</scope>
    <source>
        <strain evidence="1">01-14</strain>
        <tissue evidence="1">Leaf</tissue>
    </source>
</reference>
<keyword evidence="2" id="KW-1185">Reference proteome</keyword>
<protein>
    <submittedName>
        <fullName evidence="1">Uncharacterized protein</fullName>
    </submittedName>
</protein>
<organism evidence="1 2">
    <name type="scientific">Citrus x changshan-huyou</name>
    <dbReference type="NCBI Taxonomy" id="2935761"/>
    <lineage>
        <taxon>Eukaryota</taxon>
        <taxon>Viridiplantae</taxon>
        <taxon>Streptophyta</taxon>
        <taxon>Embryophyta</taxon>
        <taxon>Tracheophyta</taxon>
        <taxon>Spermatophyta</taxon>
        <taxon>Magnoliopsida</taxon>
        <taxon>eudicotyledons</taxon>
        <taxon>Gunneridae</taxon>
        <taxon>Pentapetalae</taxon>
        <taxon>rosids</taxon>
        <taxon>malvids</taxon>
        <taxon>Sapindales</taxon>
        <taxon>Rutaceae</taxon>
        <taxon>Aurantioideae</taxon>
        <taxon>Citrus</taxon>
    </lineage>
</organism>
<comment type="caution">
    <text evidence="1">The sequence shown here is derived from an EMBL/GenBank/DDBJ whole genome shotgun (WGS) entry which is preliminary data.</text>
</comment>
<gene>
    <name evidence="1" type="ORF">WN944_026529</name>
</gene>
<sequence>MSHHWGENFCKVNSLFLSEAFCNQPGFVSLWLNIWYSLLNLVNPFAPYYPLVCWSFNEIPGVILFQRHHFLIYSLDPFFYLITVDSF</sequence>
<dbReference type="EMBL" id="JBCGBO010000024">
    <property type="protein sequence ID" value="KAK9183377.1"/>
    <property type="molecule type" value="Genomic_DNA"/>
</dbReference>
<name>A0AAP0LSN7_9ROSI</name>